<sequence length="136" mass="14939">MEVIRMARDLGKAIQATEEYSDLIAAKTANDADEHLHELIGAFNLKKIEVETMMQQKDQDEDKLSKKNAEMQKLYGEIMANENMIAYDTAMQKVQKLMNHVNTILAEAFNGGDPENCDLEPAAGCGGNCSGCAGCH</sequence>
<protein>
    <submittedName>
        <fullName evidence="2">Uncharacterized protein</fullName>
    </submittedName>
</protein>
<evidence type="ECO:0000313" key="2">
    <source>
        <dbReference type="EMBL" id="EEG29928.1"/>
    </source>
</evidence>
<dbReference type="Pfam" id="PF06133">
    <property type="entry name" value="Com_YlbF"/>
    <property type="match status" value="1"/>
</dbReference>
<dbReference type="SUPFAM" id="SSF158622">
    <property type="entry name" value="YheA/YmcA-like"/>
    <property type="match status" value="1"/>
</dbReference>
<dbReference type="Proteomes" id="UP000003340">
    <property type="component" value="Unassembled WGS sequence"/>
</dbReference>
<proteinExistence type="predicted"/>
<dbReference type="AlphaFoldDB" id="C0EF26"/>
<evidence type="ECO:0000313" key="3">
    <source>
        <dbReference type="Proteomes" id="UP000003340"/>
    </source>
</evidence>
<reference evidence="2 3" key="2">
    <citation type="submission" date="2009-02" db="EMBL/GenBank/DDBJ databases">
        <title>Draft genome sequence of Clostridium methylpentosum (DSM 5476).</title>
        <authorList>
            <person name="Sudarsanam P."/>
            <person name="Ley R."/>
            <person name="Guruge J."/>
            <person name="Turnbaugh P.J."/>
            <person name="Mahowald M."/>
            <person name="Liep D."/>
            <person name="Gordon J."/>
        </authorList>
    </citation>
    <scope>NUCLEOTIDE SEQUENCE [LARGE SCALE GENOMIC DNA]</scope>
    <source>
        <strain evidence="2 3">DSM 5476</strain>
    </source>
</reference>
<dbReference type="Gene3D" id="1.20.1500.10">
    <property type="entry name" value="YheA/YmcA-like"/>
    <property type="match status" value="1"/>
</dbReference>
<gene>
    <name evidence="2" type="ORF">CLOSTMETH_02465</name>
</gene>
<dbReference type="InterPro" id="IPR023378">
    <property type="entry name" value="YheA/YmcA-like_dom_sf"/>
</dbReference>
<reference evidence="2 3" key="1">
    <citation type="submission" date="2009-01" db="EMBL/GenBank/DDBJ databases">
        <authorList>
            <person name="Fulton L."/>
            <person name="Clifton S."/>
            <person name="Fulton B."/>
            <person name="Xu J."/>
            <person name="Minx P."/>
            <person name="Pepin K.H."/>
            <person name="Johnson M."/>
            <person name="Bhonagiri V."/>
            <person name="Nash W.E."/>
            <person name="Mardis E.R."/>
            <person name="Wilson R.K."/>
        </authorList>
    </citation>
    <scope>NUCLEOTIDE SEQUENCE [LARGE SCALE GENOMIC DNA]</scope>
    <source>
        <strain evidence="2 3">DSM 5476</strain>
    </source>
</reference>
<dbReference type="InterPro" id="IPR010368">
    <property type="entry name" value="Com_YlbF"/>
</dbReference>
<dbReference type="EMBL" id="ACEC01000082">
    <property type="protein sequence ID" value="EEG29928.1"/>
    <property type="molecule type" value="Genomic_DNA"/>
</dbReference>
<evidence type="ECO:0000256" key="1">
    <source>
        <dbReference type="SAM" id="Coils"/>
    </source>
</evidence>
<dbReference type="HOGENOM" id="CLU_140243_0_0_9"/>
<dbReference type="STRING" id="537013.CLOSTMETH_02465"/>
<organism evidence="2 3">
    <name type="scientific">[Clostridium] methylpentosum DSM 5476</name>
    <dbReference type="NCBI Taxonomy" id="537013"/>
    <lineage>
        <taxon>Bacteria</taxon>
        <taxon>Bacillati</taxon>
        <taxon>Bacillota</taxon>
        <taxon>Clostridia</taxon>
        <taxon>Eubacteriales</taxon>
        <taxon>Oscillospiraceae</taxon>
        <taxon>Oscillospiraceae incertae sedis</taxon>
    </lineage>
</organism>
<feature type="coiled-coil region" evidence="1">
    <location>
        <begin position="50"/>
        <end position="77"/>
    </location>
</feature>
<comment type="caution">
    <text evidence="2">The sequence shown here is derived from an EMBL/GenBank/DDBJ whole genome shotgun (WGS) entry which is preliminary data.</text>
</comment>
<accession>C0EF26</accession>
<name>C0EF26_9FIRM</name>
<keyword evidence="1" id="KW-0175">Coiled coil</keyword>
<keyword evidence="3" id="KW-1185">Reference proteome</keyword>
<dbReference type="eggNOG" id="COG3679">
    <property type="taxonomic scope" value="Bacteria"/>
</dbReference>